<keyword evidence="3" id="KW-1185">Reference proteome</keyword>
<evidence type="ECO:0000313" key="3">
    <source>
        <dbReference type="Proteomes" id="UP000621447"/>
    </source>
</evidence>
<protein>
    <submittedName>
        <fullName evidence="2">Uncharacterized protein</fullName>
    </submittedName>
</protein>
<feature type="transmembrane region" description="Helical" evidence="1">
    <location>
        <begin position="348"/>
        <end position="381"/>
    </location>
</feature>
<accession>A0ABX2JHV8</accession>
<proteinExistence type="predicted"/>
<comment type="caution">
    <text evidence="2">The sequence shown here is derived from an EMBL/GenBank/DDBJ whole genome shotgun (WGS) entry which is preliminary data.</text>
</comment>
<dbReference type="Proteomes" id="UP000621447">
    <property type="component" value="Unassembled WGS sequence"/>
</dbReference>
<organism evidence="2 3">
    <name type="scientific">Sphingomonas hominis</name>
    <dbReference type="NCBI Taxonomy" id="2741495"/>
    <lineage>
        <taxon>Bacteria</taxon>
        <taxon>Pseudomonadati</taxon>
        <taxon>Pseudomonadota</taxon>
        <taxon>Alphaproteobacteria</taxon>
        <taxon>Sphingomonadales</taxon>
        <taxon>Sphingomonadaceae</taxon>
        <taxon>Sphingomonas</taxon>
    </lineage>
</organism>
<feature type="transmembrane region" description="Helical" evidence="1">
    <location>
        <begin position="295"/>
        <end position="328"/>
    </location>
</feature>
<keyword evidence="1" id="KW-0472">Membrane</keyword>
<gene>
    <name evidence="2" type="ORF">HRV97_02440</name>
</gene>
<evidence type="ECO:0000313" key="2">
    <source>
        <dbReference type="EMBL" id="NTS64019.1"/>
    </source>
</evidence>
<sequence length="388" mass="39671">MLAGLLFATREAHDRPGMLTATLPFAAATLIEYQARTAIAAGASQIVVIVSRLTPELIGALARIGKRGVAVDAVRSASDALGKLHPLARVLVIADGLVTTDAVVTALAGERDDTLLVVPEQAAGGEFERIGGGVAWAGLARMDARRLSEAAAMPADYDLQSTLLHVLAQARAERVELGPDQARQGHGIEHRAALLDQRGRAVLAASMAARPSWFDRVILRPIARLAVPEVARRGASTLAVAGAGGAVGLLGLGGLYAGWRVSGLLAMLAAVIVAEVAGALAMFRDEAPVERGIRVALLIVPGCAALLLGQGLGGAGLLLAMQLVVAGGIAERATRGGSRRPWWGSAPAYLTVLTAGVVLGVPVAALAATAVYASATLATAVEALRRQA</sequence>
<feature type="transmembrane region" description="Helical" evidence="1">
    <location>
        <begin position="238"/>
        <end position="259"/>
    </location>
</feature>
<feature type="transmembrane region" description="Helical" evidence="1">
    <location>
        <begin position="265"/>
        <end position="283"/>
    </location>
</feature>
<name>A0ABX2JHV8_9SPHN</name>
<keyword evidence="1" id="KW-0812">Transmembrane</keyword>
<dbReference type="EMBL" id="JABULH010000001">
    <property type="protein sequence ID" value="NTS64019.1"/>
    <property type="molecule type" value="Genomic_DNA"/>
</dbReference>
<dbReference type="RefSeq" id="WP_174192089.1">
    <property type="nucleotide sequence ID" value="NZ_JABULH010000001.1"/>
</dbReference>
<keyword evidence="1" id="KW-1133">Transmembrane helix</keyword>
<evidence type="ECO:0000256" key="1">
    <source>
        <dbReference type="SAM" id="Phobius"/>
    </source>
</evidence>
<reference evidence="2 3" key="1">
    <citation type="submission" date="2020-06" db="EMBL/GenBank/DDBJ databases">
        <title>Sphingomonas hominis sp. nov., a member of the Sphingomonas, isolated from the hair of a 22-year-old girl.</title>
        <authorList>
            <person name="Zhang D.-F."/>
            <person name="Cui X.-W."/>
        </authorList>
    </citation>
    <scope>NUCLEOTIDE SEQUENCE [LARGE SCALE GENOMIC DNA]</scope>
    <source>
        <strain evidence="2 3">HHU CXW</strain>
    </source>
</reference>